<evidence type="ECO:0000259" key="4">
    <source>
        <dbReference type="PROSITE" id="PS50995"/>
    </source>
</evidence>
<keyword evidence="1" id="KW-0805">Transcription regulation</keyword>
<organism evidence="5 6">
    <name type="scientific">Dactylosporangium matsuzakiense</name>
    <dbReference type="NCBI Taxonomy" id="53360"/>
    <lineage>
        <taxon>Bacteria</taxon>
        <taxon>Bacillati</taxon>
        <taxon>Actinomycetota</taxon>
        <taxon>Actinomycetes</taxon>
        <taxon>Micromonosporales</taxon>
        <taxon>Micromonosporaceae</taxon>
        <taxon>Dactylosporangium</taxon>
    </lineage>
</organism>
<protein>
    <submittedName>
        <fullName evidence="5">Transcriptional regulator</fullName>
    </submittedName>
</protein>
<dbReference type="PRINTS" id="PR00598">
    <property type="entry name" value="HTHMARR"/>
</dbReference>
<dbReference type="PANTHER" id="PTHR42756:SF1">
    <property type="entry name" value="TRANSCRIPTIONAL REPRESSOR OF EMRAB OPERON"/>
    <property type="match status" value="1"/>
</dbReference>
<reference evidence="5" key="1">
    <citation type="journal article" date="2014" name="Int. J. Syst. Evol. Microbiol.">
        <title>Complete genome sequence of Corynebacterium casei LMG S-19264T (=DSM 44701T), isolated from a smear-ripened cheese.</title>
        <authorList>
            <consortium name="US DOE Joint Genome Institute (JGI-PGF)"/>
            <person name="Walter F."/>
            <person name="Albersmeier A."/>
            <person name="Kalinowski J."/>
            <person name="Ruckert C."/>
        </authorList>
    </citation>
    <scope>NUCLEOTIDE SEQUENCE</scope>
    <source>
        <strain evidence="5">VKM Ac-1321</strain>
    </source>
</reference>
<feature type="domain" description="HTH marR-type" evidence="4">
    <location>
        <begin position="12"/>
        <end position="144"/>
    </location>
</feature>
<evidence type="ECO:0000313" key="5">
    <source>
        <dbReference type="EMBL" id="GLL06966.1"/>
    </source>
</evidence>
<dbReference type="Proteomes" id="UP001143480">
    <property type="component" value="Unassembled WGS sequence"/>
</dbReference>
<dbReference type="InterPro" id="IPR023187">
    <property type="entry name" value="Tscrpt_reg_MarR-type_CS"/>
</dbReference>
<gene>
    <name evidence="5" type="ORF">GCM10017581_087160</name>
</gene>
<dbReference type="GO" id="GO:0003700">
    <property type="term" value="F:DNA-binding transcription factor activity"/>
    <property type="evidence" value="ECO:0007669"/>
    <property type="project" value="InterPro"/>
</dbReference>
<keyword evidence="2" id="KW-0238">DNA-binding</keyword>
<dbReference type="GO" id="GO:0003677">
    <property type="term" value="F:DNA binding"/>
    <property type="evidence" value="ECO:0007669"/>
    <property type="project" value="UniProtKB-KW"/>
</dbReference>
<dbReference type="SMART" id="SM00347">
    <property type="entry name" value="HTH_MARR"/>
    <property type="match status" value="1"/>
</dbReference>
<dbReference type="EMBL" id="BSFP01000082">
    <property type="protein sequence ID" value="GLL06966.1"/>
    <property type="molecule type" value="Genomic_DNA"/>
</dbReference>
<dbReference type="PANTHER" id="PTHR42756">
    <property type="entry name" value="TRANSCRIPTIONAL REGULATOR, MARR"/>
    <property type="match status" value="1"/>
</dbReference>
<evidence type="ECO:0000256" key="3">
    <source>
        <dbReference type="ARBA" id="ARBA00023163"/>
    </source>
</evidence>
<proteinExistence type="predicted"/>
<evidence type="ECO:0000256" key="1">
    <source>
        <dbReference type="ARBA" id="ARBA00023015"/>
    </source>
</evidence>
<sequence>MVYRSGMARAVDREYSVALQRAARGAKTASADALRALGVHIGQNFLLDQLWQQDALSTGELARRLEVEVPTITRMTQRMEAAGLVTRVRDETDRRVVRIELTDLGRSLRTRVPEALDAVSARALEGLSDEECRQLIRLLEHVAGNLRA</sequence>
<reference evidence="5" key="2">
    <citation type="submission" date="2023-01" db="EMBL/GenBank/DDBJ databases">
        <authorList>
            <person name="Sun Q."/>
            <person name="Evtushenko L."/>
        </authorList>
    </citation>
    <scope>NUCLEOTIDE SEQUENCE</scope>
    <source>
        <strain evidence="5">VKM Ac-1321</strain>
    </source>
</reference>
<dbReference type="PROSITE" id="PS01117">
    <property type="entry name" value="HTH_MARR_1"/>
    <property type="match status" value="1"/>
</dbReference>
<comment type="caution">
    <text evidence="5">The sequence shown here is derived from an EMBL/GenBank/DDBJ whole genome shotgun (WGS) entry which is preliminary data.</text>
</comment>
<dbReference type="Pfam" id="PF01047">
    <property type="entry name" value="MarR"/>
    <property type="match status" value="1"/>
</dbReference>
<dbReference type="InterPro" id="IPR000835">
    <property type="entry name" value="HTH_MarR-typ"/>
</dbReference>
<accession>A0A9W6KUW5</accession>
<name>A0A9W6KUW5_9ACTN</name>
<keyword evidence="6" id="KW-1185">Reference proteome</keyword>
<dbReference type="AlphaFoldDB" id="A0A9W6KUW5"/>
<dbReference type="InterPro" id="IPR036388">
    <property type="entry name" value="WH-like_DNA-bd_sf"/>
</dbReference>
<dbReference type="PROSITE" id="PS50995">
    <property type="entry name" value="HTH_MARR_2"/>
    <property type="match status" value="1"/>
</dbReference>
<evidence type="ECO:0000256" key="2">
    <source>
        <dbReference type="ARBA" id="ARBA00023125"/>
    </source>
</evidence>
<dbReference type="InterPro" id="IPR036390">
    <property type="entry name" value="WH_DNA-bd_sf"/>
</dbReference>
<keyword evidence="3" id="KW-0804">Transcription</keyword>
<dbReference type="Gene3D" id="1.10.10.10">
    <property type="entry name" value="Winged helix-like DNA-binding domain superfamily/Winged helix DNA-binding domain"/>
    <property type="match status" value="1"/>
</dbReference>
<dbReference type="SUPFAM" id="SSF46785">
    <property type="entry name" value="Winged helix' DNA-binding domain"/>
    <property type="match status" value="1"/>
</dbReference>
<evidence type="ECO:0000313" key="6">
    <source>
        <dbReference type="Proteomes" id="UP001143480"/>
    </source>
</evidence>